<accession>A0ABU6NCP6</accession>
<dbReference type="Pfam" id="PF11553">
    <property type="entry name" value="DUF3231"/>
    <property type="match status" value="2"/>
</dbReference>
<dbReference type="Gene3D" id="1.20.1260.10">
    <property type="match status" value="2"/>
</dbReference>
<name>A0ABU6NCP6_9BACI</name>
<reference evidence="1 2" key="1">
    <citation type="submission" date="2023-03" db="EMBL/GenBank/DDBJ databases">
        <title>Bacillus Genome Sequencing.</title>
        <authorList>
            <person name="Dunlap C."/>
        </authorList>
    </citation>
    <scope>NUCLEOTIDE SEQUENCE [LARGE SCALE GENOMIC DNA]</scope>
    <source>
        <strain evidence="1 2">B-14544</strain>
    </source>
</reference>
<dbReference type="RefSeq" id="WP_327969068.1">
    <property type="nucleotide sequence ID" value="NZ_JARMQG010000247.1"/>
</dbReference>
<dbReference type="InterPro" id="IPR012347">
    <property type="entry name" value="Ferritin-like"/>
</dbReference>
<organism evidence="1 2">
    <name type="scientific">Bacillus xiapuensis</name>
    <dbReference type="NCBI Taxonomy" id="2014075"/>
    <lineage>
        <taxon>Bacteria</taxon>
        <taxon>Bacillati</taxon>
        <taxon>Bacillota</taxon>
        <taxon>Bacilli</taxon>
        <taxon>Bacillales</taxon>
        <taxon>Bacillaceae</taxon>
        <taxon>Bacillus</taxon>
    </lineage>
</organism>
<dbReference type="InterPro" id="IPR021617">
    <property type="entry name" value="DUF3231"/>
</dbReference>
<evidence type="ECO:0000313" key="2">
    <source>
        <dbReference type="Proteomes" id="UP001330749"/>
    </source>
</evidence>
<evidence type="ECO:0000313" key="1">
    <source>
        <dbReference type="EMBL" id="MED3563964.1"/>
    </source>
</evidence>
<gene>
    <name evidence="1" type="ORF">P4447_16180</name>
</gene>
<keyword evidence="2" id="KW-1185">Reference proteome</keyword>
<dbReference type="Proteomes" id="UP001330749">
    <property type="component" value="Unassembled WGS sequence"/>
</dbReference>
<proteinExistence type="predicted"/>
<dbReference type="EMBL" id="JARMQG010000247">
    <property type="protein sequence ID" value="MED3563964.1"/>
    <property type="molecule type" value="Genomic_DNA"/>
</dbReference>
<protein>
    <submittedName>
        <fullName evidence="1">DUF3231 family protein</fullName>
    </submittedName>
</protein>
<comment type="caution">
    <text evidence="1">The sequence shown here is derived from an EMBL/GenBank/DDBJ whole genome shotgun (WGS) entry which is preliminary data.</text>
</comment>
<sequence>MDTLIPINISSKKTDLSEKLTSAELAKLWATYMGNSMSKCILRYYLQHVEDQDIKTLLENALKLSMEFMKTIEEIFKKENFPIPKGFSEEEDLNAGAPRLFEDEYYVHYLKYVAKAGMSIYNVAVPLVYRKDVEEFFVYCMESTMALMKQIKDILMGKGLIILPPIIPIPDKVEFVHKDFLNGFLGDVRPLHALEITHLYDNIENNVTSKALIMSFSQVVKSKKIRDLFIRGKEFTHKHIENYMIKLHNEDLPTPSFLDHLVTKSTFSPFSDKLMLFHKMDMFAMKIRSFGNSTAVNGRHDIGLMYTNSLLHIASFVNDAVKLMVENGWMEKPPYAVERNKLANEE</sequence>